<proteinExistence type="predicted"/>
<evidence type="ECO:0008006" key="3">
    <source>
        <dbReference type="Google" id="ProtNLM"/>
    </source>
</evidence>
<dbReference type="EMBL" id="MU004234">
    <property type="protein sequence ID" value="KAF2670245.1"/>
    <property type="molecule type" value="Genomic_DNA"/>
</dbReference>
<name>A0A6A6UDA1_9PEZI</name>
<gene>
    <name evidence="1" type="ORF">BT63DRAFT_232764</name>
</gene>
<dbReference type="SUPFAM" id="SSF52047">
    <property type="entry name" value="RNI-like"/>
    <property type="match status" value="1"/>
</dbReference>
<evidence type="ECO:0000313" key="1">
    <source>
        <dbReference type="EMBL" id="KAF2670245.1"/>
    </source>
</evidence>
<dbReference type="Gene3D" id="3.80.10.10">
    <property type="entry name" value="Ribonuclease Inhibitor"/>
    <property type="match status" value="1"/>
</dbReference>
<sequence length="255" mass="28808">MGSPFSVKPNRLPLECMGSPNFAKAVSKLKRLVLDIYSDEDYDFVPKRILPLVKNLEALKLSYTATTDCWTFPDANESFKSLQTGGIGFLRELHLKKLNTTKDGILSLLESCSSTLRALTLHFVNVTMQRPGNYRTLLHLIASRLPHLREFVLRDLCDNTSIFFDGLLENSDNITQLPPFDFTLIISPRADFQGIEGEKCIVGVMYEGTEASNALRHLSSSTVSWSDISTIELADNFYKALKDWDISKALDNEYW</sequence>
<accession>A0A6A6UDA1</accession>
<reference evidence="1" key="1">
    <citation type="journal article" date="2020" name="Stud. Mycol.">
        <title>101 Dothideomycetes genomes: a test case for predicting lifestyles and emergence of pathogens.</title>
        <authorList>
            <person name="Haridas S."/>
            <person name="Albert R."/>
            <person name="Binder M."/>
            <person name="Bloem J."/>
            <person name="Labutti K."/>
            <person name="Salamov A."/>
            <person name="Andreopoulos B."/>
            <person name="Baker S."/>
            <person name="Barry K."/>
            <person name="Bills G."/>
            <person name="Bluhm B."/>
            <person name="Cannon C."/>
            <person name="Castanera R."/>
            <person name="Culley D."/>
            <person name="Daum C."/>
            <person name="Ezra D."/>
            <person name="Gonzalez J."/>
            <person name="Henrissat B."/>
            <person name="Kuo A."/>
            <person name="Liang C."/>
            <person name="Lipzen A."/>
            <person name="Lutzoni F."/>
            <person name="Magnuson J."/>
            <person name="Mondo S."/>
            <person name="Nolan M."/>
            <person name="Ohm R."/>
            <person name="Pangilinan J."/>
            <person name="Park H.-J."/>
            <person name="Ramirez L."/>
            <person name="Alfaro M."/>
            <person name="Sun H."/>
            <person name="Tritt A."/>
            <person name="Yoshinaga Y."/>
            <person name="Zwiers L.-H."/>
            <person name="Turgeon B."/>
            <person name="Goodwin S."/>
            <person name="Spatafora J."/>
            <person name="Crous P."/>
            <person name="Grigoriev I."/>
        </authorList>
    </citation>
    <scope>NUCLEOTIDE SEQUENCE</scope>
    <source>
        <strain evidence="1">CBS 115976</strain>
    </source>
</reference>
<dbReference type="Proteomes" id="UP000799302">
    <property type="component" value="Unassembled WGS sequence"/>
</dbReference>
<evidence type="ECO:0000313" key="2">
    <source>
        <dbReference type="Proteomes" id="UP000799302"/>
    </source>
</evidence>
<dbReference type="InterPro" id="IPR032675">
    <property type="entry name" value="LRR_dom_sf"/>
</dbReference>
<keyword evidence="2" id="KW-1185">Reference proteome</keyword>
<protein>
    <recommendedName>
        <fullName evidence="3">F-box domain-containing protein</fullName>
    </recommendedName>
</protein>
<organism evidence="1 2">
    <name type="scientific">Microthyrium microscopicum</name>
    <dbReference type="NCBI Taxonomy" id="703497"/>
    <lineage>
        <taxon>Eukaryota</taxon>
        <taxon>Fungi</taxon>
        <taxon>Dikarya</taxon>
        <taxon>Ascomycota</taxon>
        <taxon>Pezizomycotina</taxon>
        <taxon>Dothideomycetes</taxon>
        <taxon>Dothideomycetes incertae sedis</taxon>
        <taxon>Microthyriales</taxon>
        <taxon>Microthyriaceae</taxon>
        <taxon>Microthyrium</taxon>
    </lineage>
</organism>
<dbReference type="AlphaFoldDB" id="A0A6A6UDA1"/>